<evidence type="ECO:0000313" key="1">
    <source>
        <dbReference type="EMBL" id="MDQ0544132.1"/>
    </source>
</evidence>
<accession>A0AAJ1TN09</accession>
<organism evidence="1 2">
    <name type="scientific">Methylobacterium brachiatum</name>
    <dbReference type="NCBI Taxonomy" id="269660"/>
    <lineage>
        <taxon>Bacteria</taxon>
        <taxon>Pseudomonadati</taxon>
        <taxon>Pseudomonadota</taxon>
        <taxon>Alphaproteobacteria</taxon>
        <taxon>Hyphomicrobiales</taxon>
        <taxon>Methylobacteriaceae</taxon>
        <taxon>Methylobacterium</taxon>
    </lineage>
</organism>
<proteinExistence type="predicted"/>
<name>A0AAJ1TN09_9HYPH</name>
<comment type="caution">
    <text evidence="1">The sequence shown here is derived from an EMBL/GenBank/DDBJ whole genome shotgun (WGS) entry which is preliminary data.</text>
</comment>
<dbReference type="EMBL" id="JAUSWL010000004">
    <property type="protein sequence ID" value="MDQ0544132.1"/>
    <property type="molecule type" value="Genomic_DNA"/>
</dbReference>
<evidence type="ECO:0000313" key="2">
    <source>
        <dbReference type="Proteomes" id="UP001223420"/>
    </source>
</evidence>
<dbReference type="RefSeq" id="WP_230366509.1">
    <property type="nucleotide sequence ID" value="NZ_JAJALK010000005.1"/>
</dbReference>
<dbReference type="Proteomes" id="UP001223420">
    <property type="component" value="Unassembled WGS sequence"/>
</dbReference>
<gene>
    <name evidence="1" type="ORF">QO001_003061</name>
</gene>
<dbReference type="AlphaFoldDB" id="A0AAJ1TN09"/>
<protein>
    <submittedName>
        <fullName evidence="1">Urocanate hydratase</fullName>
    </submittedName>
</protein>
<reference evidence="1" key="1">
    <citation type="submission" date="2023-07" db="EMBL/GenBank/DDBJ databases">
        <title>Genomic Encyclopedia of Type Strains, Phase IV (KMG-IV): sequencing the most valuable type-strain genomes for metagenomic binning, comparative biology and taxonomic classification.</title>
        <authorList>
            <person name="Goeker M."/>
        </authorList>
    </citation>
    <scope>NUCLEOTIDE SEQUENCE</scope>
    <source>
        <strain evidence="1">DSM 19569</strain>
    </source>
</reference>
<sequence length="76" mass="7870">MNTSGLSITAGLSEISGRLTDAAAIAKAALACAEAGSEREAVRIAMKLDTLLNEADTLHRAVCLIGRLQRAAETDT</sequence>